<evidence type="ECO:0000313" key="3">
    <source>
        <dbReference type="Proteomes" id="UP001303222"/>
    </source>
</evidence>
<gene>
    <name evidence="2" type="ORF">QBC32DRAFT_392303</name>
</gene>
<feature type="region of interest" description="Disordered" evidence="1">
    <location>
        <begin position="433"/>
        <end position="484"/>
    </location>
</feature>
<keyword evidence="3" id="KW-1185">Reference proteome</keyword>
<evidence type="ECO:0000256" key="1">
    <source>
        <dbReference type="SAM" id="MobiDB-lite"/>
    </source>
</evidence>
<organism evidence="2 3">
    <name type="scientific">Pseudoneurospora amorphoporcata</name>
    <dbReference type="NCBI Taxonomy" id="241081"/>
    <lineage>
        <taxon>Eukaryota</taxon>
        <taxon>Fungi</taxon>
        <taxon>Dikarya</taxon>
        <taxon>Ascomycota</taxon>
        <taxon>Pezizomycotina</taxon>
        <taxon>Sordariomycetes</taxon>
        <taxon>Sordariomycetidae</taxon>
        <taxon>Sordariales</taxon>
        <taxon>Sordariaceae</taxon>
        <taxon>Pseudoneurospora</taxon>
    </lineage>
</organism>
<proteinExistence type="predicted"/>
<reference evidence="2" key="1">
    <citation type="journal article" date="2023" name="Mol. Phylogenet. Evol.">
        <title>Genome-scale phylogeny and comparative genomics of the fungal order Sordariales.</title>
        <authorList>
            <person name="Hensen N."/>
            <person name="Bonometti L."/>
            <person name="Westerberg I."/>
            <person name="Brannstrom I.O."/>
            <person name="Guillou S."/>
            <person name="Cros-Aarteil S."/>
            <person name="Calhoun S."/>
            <person name="Haridas S."/>
            <person name="Kuo A."/>
            <person name="Mondo S."/>
            <person name="Pangilinan J."/>
            <person name="Riley R."/>
            <person name="LaButti K."/>
            <person name="Andreopoulos B."/>
            <person name="Lipzen A."/>
            <person name="Chen C."/>
            <person name="Yan M."/>
            <person name="Daum C."/>
            <person name="Ng V."/>
            <person name="Clum A."/>
            <person name="Steindorff A."/>
            <person name="Ohm R.A."/>
            <person name="Martin F."/>
            <person name="Silar P."/>
            <person name="Natvig D.O."/>
            <person name="Lalanne C."/>
            <person name="Gautier V."/>
            <person name="Ament-Velasquez S.L."/>
            <person name="Kruys A."/>
            <person name="Hutchinson M.I."/>
            <person name="Powell A.J."/>
            <person name="Barry K."/>
            <person name="Miller A.N."/>
            <person name="Grigoriev I.V."/>
            <person name="Debuchy R."/>
            <person name="Gladieux P."/>
            <person name="Hiltunen Thoren M."/>
            <person name="Johannesson H."/>
        </authorList>
    </citation>
    <scope>NUCLEOTIDE SEQUENCE</scope>
    <source>
        <strain evidence="2">CBS 626.80</strain>
    </source>
</reference>
<feature type="region of interest" description="Disordered" evidence="1">
    <location>
        <begin position="352"/>
        <end position="377"/>
    </location>
</feature>
<comment type="caution">
    <text evidence="2">The sequence shown here is derived from an EMBL/GenBank/DDBJ whole genome shotgun (WGS) entry which is preliminary data.</text>
</comment>
<protein>
    <submittedName>
        <fullName evidence="2">Uncharacterized protein</fullName>
    </submittedName>
</protein>
<dbReference type="EMBL" id="MU859146">
    <property type="protein sequence ID" value="KAK3951505.1"/>
    <property type="molecule type" value="Genomic_DNA"/>
</dbReference>
<dbReference type="AlphaFoldDB" id="A0AAN6NT09"/>
<dbReference type="Proteomes" id="UP001303222">
    <property type="component" value="Unassembled WGS sequence"/>
</dbReference>
<name>A0AAN6NT09_9PEZI</name>
<evidence type="ECO:0000313" key="2">
    <source>
        <dbReference type="EMBL" id="KAK3951505.1"/>
    </source>
</evidence>
<accession>A0AAN6NT09</accession>
<reference evidence="2" key="2">
    <citation type="submission" date="2023-06" db="EMBL/GenBank/DDBJ databases">
        <authorList>
            <consortium name="Lawrence Berkeley National Laboratory"/>
            <person name="Mondo S.J."/>
            <person name="Hensen N."/>
            <person name="Bonometti L."/>
            <person name="Westerberg I."/>
            <person name="Brannstrom I.O."/>
            <person name="Guillou S."/>
            <person name="Cros-Aarteil S."/>
            <person name="Calhoun S."/>
            <person name="Haridas S."/>
            <person name="Kuo A."/>
            <person name="Pangilinan J."/>
            <person name="Riley R."/>
            <person name="Labutti K."/>
            <person name="Andreopoulos B."/>
            <person name="Lipzen A."/>
            <person name="Chen C."/>
            <person name="Yanf M."/>
            <person name="Daum C."/>
            <person name="Ng V."/>
            <person name="Clum A."/>
            <person name="Steindorff A."/>
            <person name="Ohm R."/>
            <person name="Martin F."/>
            <person name="Silar P."/>
            <person name="Natvig D."/>
            <person name="Lalanne C."/>
            <person name="Gautier V."/>
            <person name="Ament-Velasquez S.L."/>
            <person name="Kruys A."/>
            <person name="Hutchinson M.I."/>
            <person name="Powell A.J."/>
            <person name="Barry K."/>
            <person name="Miller A.N."/>
            <person name="Grigoriev I.V."/>
            <person name="Debuchy R."/>
            <person name="Gladieux P."/>
            <person name="Thoren M.H."/>
            <person name="Johannesson H."/>
        </authorList>
    </citation>
    <scope>NUCLEOTIDE SEQUENCE</scope>
    <source>
        <strain evidence="2">CBS 626.80</strain>
    </source>
</reference>
<sequence length="555" mass="59596">MPPETPRPVPKLRGREPPKEDMNLIYSVLENIIVDDTVKQKVLEFDTAKATERANMASEAGFRTRWYTYRMKFRLEDNLPVDPNKAHSSSAEPQVRGVKPTASALNIIFSILENLKEKVRSDRAKVAARAGLRNADEAQEMWSKLCTEYQLCNETAAVGRTTNINTPSPQSPRVVVTNEAQPAFLCMAESLCVPQTQQNPLSPCTPVRPSVADVPSSSNIITPPVSVLAPSPVGTPAITGPHASSHHEVPATDTQINYDNPVSKSPANYVNTGSQTDGKCCPSKASGFRVVARNLLWASILAEEENEREHHERILTSSPSGRARANYSWSYDTPTNENKPVVNVNAGPSAVAMASSTNDDTTKESTGGRGRDTGTQTEDPCCCVTAFGFRVAFVYMFVVLDAPANTEEENTSGWPLAHLGAEAEQAANTSFSASSSASSSSSSSRSNSLLFSDSSKSSRTTATSSFHTPTIGTGLTGTPFSPTSKKAKTLQAAARYMWSLSAKAEYERDESLGQWPGWLLLDQGGGGVSLSAYENAVAAAAAPLGVLWLRVAVMI</sequence>
<feature type="compositionally biased region" description="Low complexity" evidence="1">
    <location>
        <begin position="433"/>
        <end position="479"/>
    </location>
</feature>
<feature type="region of interest" description="Disordered" evidence="1">
    <location>
        <begin position="237"/>
        <end position="256"/>
    </location>
</feature>